<organism evidence="8 9">
    <name type="scientific">Apis cerana cerana</name>
    <name type="common">Oriental honeybee</name>
    <dbReference type="NCBI Taxonomy" id="94128"/>
    <lineage>
        <taxon>Eukaryota</taxon>
        <taxon>Metazoa</taxon>
        <taxon>Ecdysozoa</taxon>
        <taxon>Arthropoda</taxon>
        <taxon>Hexapoda</taxon>
        <taxon>Insecta</taxon>
        <taxon>Pterygota</taxon>
        <taxon>Neoptera</taxon>
        <taxon>Endopterygota</taxon>
        <taxon>Hymenoptera</taxon>
        <taxon>Apocrita</taxon>
        <taxon>Aculeata</taxon>
        <taxon>Apoidea</taxon>
        <taxon>Anthophila</taxon>
        <taxon>Apidae</taxon>
        <taxon>Apis</taxon>
    </lineage>
</organism>
<evidence type="ECO:0000256" key="5">
    <source>
        <dbReference type="ARBA" id="ARBA00023180"/>
    </source>
</evidence>
<dbReference type="GO" id="GO:0015275">
    <property type="term" value="F:stretch-activated, monoatomic cation-selective, calcium channel activity"/>
    <property type="evidence" value="ECO:0007669"/>
    <property type="project" value="TreeGrafter"/>
</dbReference>
<protein>
    <recommendedName>
        <fullName evidence="10">Transmembrane protein</fullName>
    </recommendedName>
</protein>
<dbReference type="PANTHER" id="PTHR15819">
    <property type="entry name" value="TRANSMEMBRANE PROTEIN FAM155"/>
    <property type="match status" value="1"/>
</dbReference>
<keyword evidence="2" id="KW-0812">Transmembrane</keyword>
<sequence>MAAAVTTTTATTATTKKTRTMMGAASSSITPTILFYRRPKNRGHDLVTTEAGNRERVDAFSYTAYNDENDIESCRDGKDESRAASSSEAGDARFGEDERRGEEEEEETKFRRVRRSRDEYEASQVVEGICGEEGERYRKFRDRGELNCWGGRGSRTRVKVRAASVNGGKRESHYTARFQRNPITNGSGENVTKLSTNGPTTTKVSSNNNNNNNNNNWCGRKYGLLFILYLLACPVVCSANPSGQFIPDFTHNPSLVQNLPRHNATQISSLLLSSSVAAHQRQQQQQQHQQYQQQRQHYRQMDEGEQGTREQLVRDVEQYGGKDGGHHRRRHEEQQQDDQAREQREVEESAYRDREAFLFETESTHPYNEYSWKVNQINPWLSACDLAGPAPADLQASCDPPEVPKNCPLPCVASSGGKGGDAEFFEVMKKVKVGGNCYWSNGEREEKAVESGRFGSSSIKSFGAEGSGEGASERKGRGDDGENGEGVRMVPEQCLFYLEESHKRNICRDDFGRASTLTPRENRYWFMSGLRLRHCCDHAVVNALAPGKGGPLENVLNGGQKCADALDKLLHVDTLAAKLHCGFEEVVARYDCAQPYSVIFNCTHCKDVQKQKWKENERVTYMEVEGPKEERKYRESDNREEAYRKWVCSSLVPYFAHGEPQDLNSSNSWAGSRLRPCRSFCQSVEQRCPYLLPGDRAPSYPTQYAGEPTFLCRDPNIPETGEQAARALHSNEENECCFHACSEELAGSGICANCTNQTFALLVWTRWRIPRPGIHG</sequence>
<feature type="compositionally biased region" description="Basic and acidic residues" evidence="7">
    <location>
        <begin position="299"/>
        <end position="317"/>
    </location>
</feature>
<dbReference type="AlphaFoldDB" id="A0A2A3EBF0"/>
<keyword evidence="5" id="KW-0325">Glycoprotein</keyword>
<dbReference type="GO" id="GO:0098703">
    <property type="term" value="P:calcium ion import across plasma membrane"/>
    <property type="evidence" value="ECO:0007669"/>
    <property type="project" value="TreeGrafter"/>
</dbReference>
<feature type="compositionally biased region" description="Basic and acidic residues" evidence="7">
    <location>
        <begin position="471"/>
        <end position="480"/>
    </location>
</feature>
<keyword evidence="3" id="KW-1133">Transmembrane helix</keyword>
<reference evidence="8 9" key="1">
    <citation type="submission" date="2014-07" db="EMBL/GenBank/DDBJ databases">
        <title>Genomic and transcriptomic analysis on Apis cerana provide comprehensive insights into honey bee biology.</title>
        <authorList>
            <person name="Diao Q."/>
            <person name="Sun L."/>
            <person name="Zheng H."/>
            <person name="Zheng H."/>
            <person name="Xu S."/>
            <person name="Wang S."/>
            <person name="Zeng Z."/>
            <person name="Hu F."/>
            <person name="Su S."/>
            <person name="Wu J."/>
        </authorList>
    </citation>
    <scope>NUCLEOTIDE SEQUENCE [LARGE SCALE GENOMIC DNA]</scope>
    <source>
        <tissue evidence="8">Pupae without intestine</tissue>
    </source>
</reference>
<gene>
    <name evidence="8" type="ORF">APICC_07719</name>
</gene>
<dbReference type="GO" id="GO:0005886">
    <property type="term" value="C:plasma membrane"/>
    <property type="evidence" value="ECO:0007669"/>
    <property type="project" value="TreeGrafter"/>
</dbReference>
<keyword evidence="9" id="KW-1185">Reference proteome</keyword>
<accession>A0A2A3EBF0</accession>
<dbReference type="STRING" id="94128.A0A2A3EBF0"/>
<dbReference type="Proteomes" id="UP000242457">
    <property type="component" value="Unassembled WGS sequence"/>
</dbReference>
<dbReference type="PANTHER" id="PTHR15819:SF11">
    <property type="entry name" value="MID1, ISOFORM A"/>
    <property type="match status" value="1"/>
</dbReference>
<evidence type="ECO:0008006" key="10">
    <source>
        <dbReference type="Google" id="ProtNLM"/>
    </source>
</evidence>
<evidence type="ECO:0000256" key="4">
    <source>
        <dbReference type="ARBA" id="ARBA00023136"/>
    </source>
</evidence>
<feature type="compositionally biased region" description="Basic and acidic residues" evidence="7">
    <location>
        <begin position="90"/>
        <end position="102"/>
    </location>
</feature>
<comment type="similarity">
    <text evidence="6">Belongs to the NALF family.</text>
</comment>
<feature type="region of interest" description="Disordered" evidence="7">
    <location>
        <begin position="459"/>
        <end position="484"/>
    </location>
</feature>
<evidence type="ECO:0000256" key="3">
    <source>
        <dbReference type="ARBA" id="ARBA00022989"/>
    </source>
</evidence>
<proteinExistence type="inferred from homology"/>
<evidence type="ECO:0000313" key="8">
    <source>
        <dbReference type="EMBL" id="PBC28622.1"/>
    </source>
</evidence>
<feature type="compositionally biased region" description="Basic and acidic residues" evidence="7">
    <location>
        <begin position="331"/>
        <end position="349"/>
    </location>
</feature>
<evidence type="ECO:0000256" key="7">
    <source>
        <dbReference type="SAM" id="MobiDB-lite"/>
    </source>
</evidence>
<feature type="compositionally biased region" description="Basic and acidic residues" evidence="7">
    <location>
        <begin position="72"/>
        <end position="82"/>
    </location>
</feature>
<evidence type="ECO:0000256" key="2">
    <source>
        <dbReference type="ARBA" id="ARBA00022692"/>
    </source>
</evidence>
<dbReference type="OrthoDB" id="10047996at2759"/>
<evidence type="ECO:0000256" key="6">
    <source>
        <dbReference type="ARBA" id="ARBA00029445"/>
    </source>
</evidence>
<evidence type="ECO:0000256" key="1">
    <source>
        <dbReference type="ARBA" id="ARBA00004141"/>
    </source>
</evidence>
<dbReference type="InterPro" id="IPR055288">
    <property type="entry name" value="NALCN_aux_factor_1/2"/>
</dbReference>
<dbReference type="EMBL" id="KZ288310">
    <property type="protein sequence ID" value="PBC28622.1"/>
    <property type="molecule type" value="Genomic_DNA"/>
</dbReference>
<name>A0A2A3EBF0_APICC</name>
<feature type="region of interest" description="Disordered" evidence="7">
    <location>
        <begin position="278"/>
        <end position="349"/>
    </location>
</feature>
<feature type="region of interest" description="Disordered" evidence="7">
    <location>
        <begin position="70"/>
        <end position="118"/>
    </location>
</feature>
<comment type="subcellular location">
    <subcellularLocation>
        <location evidence="1">Membrane</location>
        <topology evidence="1">Multi-pass membrane protein</topology>
    </subcellularLocation>
</comment>
<keyword evidence="4" id="KW-0472">Membrane</keyword>
<evidence type="ECO:0000313" key="9">
    <source>
        <dbReference type="Proteomes" id="UP000242457"/>
    </source>
</evidence>
<feature type="compositionally biased region" description="Low complexity" evidence="7">
    <location>
        <begin position="278"/>
        <end position="295"/>
    </location>
</feature>